<accession>A0A4R7B4Y5</accession>
<name>A0A4R7B4Y5_9NEIS</name>
<dbReference type="NCBIfam" id="TIGR00074">
    <property type="entry name" value="hypC_hupF"/>
    <property type="match status" value="1"/>
</dbReference>
<dbReference type="GO" id="GO:0051604">
    <property type="term" value="P:protein maturation"/>
    <property type="evidence" value="ECO:0007669"/>
    <property type="project" value="TreeGrafter"/>
</dbReference>
<dbReference type="Gene3D" id="2.30.30.140">
    <property type="match status" value="1"/>
</dbReference>
<dbReference type="InterPro" id="IPR019812">
    <property type="entry name" value="Hydgase_assmbl_chp_CS"/>
</dbReference>
<protein>
    <submittedName>
        <fullName evidence="2">Hydrogenase maturation protein HypC</fullName>
    </submittedName>
</protein>
<dbReference type="PANTHER" id="PTHR35177">
    <property type="entry name" value="HYDROGENASE MATURATION FACTOR HYBG"/>
    <property type="match status" value="1"/>
</dbReference>
<dbReference type="PANTHER" id="PTHR35177:SF2">
    <property type="entry name" value="HYDROGENASE MATURATION FACTOR HYBG"/>
    <property type="match status" value="1"/>
</dbReference>
<dbReference type="GO" id="GO:0005506">
    <property type="term" value="F:iron ion binding"/>
    <property type="evidence" value="ECO:0007669"/>
    <property type="project" value="TreeGrafter"/>
</dbReference>
<sequence length="82" mass="8668">MCLAIPARVVELLEGDRARIELGGVHKVVSIDLVDSVAIGDYLIVHVGYAIGKLDPQEAAQTLALLAEMGKDADPANPAAYR</sequence>
<dbReference type="AlphaFoldDB" id="A0A4R7B4Y5"/>
<dbReference type="Pfam" id="PF01455">
    <property type="entry name" value="HupF_HypC"/>
    <property type="match status" value="1"/>
</dbReference>
<dbReference type="OrthoDB" id="9806017at2"/>
<dbReference type="PROSITE" id="PS01097">
    <property type="entry name" value="HUPF_HYPC"/>
    <property type="match status" value="1"/>
</dbReference>
<dbReference type="Proteomes" id="UP000295611">
    <property type="component" value="Unassembled WGS sequence"/>
</dbReference>
<reference evidence="2 3" key="1">
    <citation type="submission" date="2019-03" db="EMBL/GenBank/DDBJ databases">
        <title>Genomic Encyclopedia of Type Strains, Phase III (KMG-III): the genomes of soil and plant-associated and newly described type strains.</title>
        <authorList>
            <person name="Whitman W."/>
        </authorList>
    </citation>
    <scope>NUCLEOTIDE SEQUENCE [LARGE SCALE GENOMIC DNA]</scope>
    <source>
        <strain evidence="2 3">CECT 8976</strain>
    </source>
</reference>
<dbReference type="PRINTS" id="PR00445">
    <property type="entry name" value="HUPFHYPC"/>
</dbReference>
<proteinExistence type="inferred from homology"/>
<dbReference type="InterPro" id="IPR001109">
    <property type="entry name" value="Hydrogenase_HupF/HypC"/>
</dbReference>
<keyword evidence="3" id="KW-1185">Reference proteome</keyword>
<organism evidence="2 3">
    <name type="scientific">Paludibacterium purpuratum</name>
    <dbReference type="NCBI Taxonomy" id="1144873"/>
    <lineage>
        <taxon>Bacteria</taxon>
        <taxon>Pseudomonadati</taxon>
        <taxon>Pseudomonadota</taxon>
        <taxon>Betaproteobacteria</taxon>
        <taxon>Neisseriales</taxon>
        <taxon>Chromobacteriaceae</taxon>
        <taxon>Paludibacterium</taxon>
    </lineage>
</organism>
<gene>
    <name evidence="2" type="ORF">DFP86_10714</name>
</gene>
<evidence type="ECO:0000313" key="2">
    <source>
        <dbReference type="EMBL" id="TDR79651.1"/>
    </source>
</evidence>
<evidence type="ECO:0000313" key="3">
    <source>
        <dbReference type="Proteomes" id="UP000295611"/>
    </source>
</evidence>
<dbReference type="GO" id="GO:1902670">
    <property type="term" value="F:carbon dioxide binding"/>
    <property type="evidence" value="ECO:0007669"/>
    <property type="project" value="TreeGrafter"/>
</dbReference>
<dbReference type="EMBL" id="SNZP01000007">
    <property type="protein sequence ID" value="TDR79651.1"/>
    <property type="molecule type" value="Genomic_DNA"/>
</dbReference>
<dbReference type="RefSeq" id="WP_133680557.1">
    <property type="nucleotide sequence ID" value="NZ_SNZP01000007.1"/>
</dbReference>
<dbReference type="FunFam" id="2.30.30.140:FF:000022">
    <property type="entry name" value="Hydrogenase assembly chaperone HybG"/>
    <property type="match status" value="1"/>
</dbReference>
<comment type="caution">
    <text evidence="2">The sequence shown here is derived from an EMBL/GenBank/DDBJ whole genome shotgun (WGS) entry which is preliminary data.</text>
</comment>
<evidence type="ECO:0000256" key="1">
    <source>
        <dbReference type="ARBA" id="ARBA00006018"/>
    </source>
</evidence>
<dbReference type="SUPFAM" id="SSF159127">
    <property type="entry name" value="HupF/HypC-like"/>
    <property type="match status" value="1"/>
</dbReference>
<comment type="similarity">
    <text evidence="1">Belongs to the HupF/HypC family.</text>
</comment>